<dbReference type="PANTHER" id="PTHR13800">
    <property type="entry name" value="TRANSIENT RECEPTOR POTENTIAL CATION CHANNEL, SUBFAMILY M, MEMBER 6"/>
    <property type="match status" value="1"/>
</dbReference>
<dbReference type="OMA" id="EFLIYEP"/>
<keyword evidence="9 13" id="KW-1133">Transmembrane helix</keyword>
<keyword evidence="11 13" id="KW-0472">Membrane</keyword>
<dbReference type="Pfam" id="PF25508">
    <property type="entry name" value="TRPM2"/>
    <property type="match status" value="2"/>
</dbReference>
<dbReference type="EMBL" id="AMQN01009718">
    <property type="status" value="NOT_ANNOTATED_CDS"/>
    <property type="molecule type" value="Genomic_DNA"/>
</dbReference>
<comment type="subcellular location">
    <subcellularLocation>
        <location evidence="1">Cell membrane</location>
        <topology evidence="1">Multi-pass membrane protein</topology>
    </subcellularLocation>
</comment>
<keyword evidence="12" id="KW-0407">Ion channel</keyword>
<feature type="transmembrane region" description="Helical" evidence="13">
    <location>
        <begin position="980"/>
        <end position="1000"/>
    </location>
</feature>
<comment type="similarity">
    <text evidence="2">Belongs to the transient receptor (TC 1.A.4) family. LTrpC subfamily. TRPM2 sub-subfamily.</text>
</comment>
<keyword evidence="4" id="KW-1003">Cell membrane</keyword>
<dbReference type="Pfam" id="PF00520">
    <property type="entry name" value="Ion_trans"/>
    <property type="match status" value="1"/>
</dbReference>
<feature type="domain" description="TRPM SLOG" evidence="15">
    <location>
        <begin position="147"/>
        <end position="382"/>
    </location>
</feature>
<evidence type="ECO:0000256" key="3">
    <source>
        <dbReference type="ARBA" id="ARBA00022448"/>
    </source>
</evidence>
<name>R7U3A5_CAPTE</name>
<dbReference type="InterPro" id="IPR057366">
    <property type="entry name" value="TRPM-like"/>
</dbReference>
<feature type="transmembrane region" description="Helical" evidence="13">
    <location>
        <begin position="946"/>
        <end position="968"/>
    </location>
</feature>
<reference evidence="18" key="3">
    <citation type="submission" date="2015-06" db="UniProtKB">
        <authorList>
            <consortium name="EnsemblMetazoa"/>
        </authorList>
    </citation>
    <scope>IDENTIFICATION</scope>
</reference>
<feature type="transmembrane region" description="Helical" evidence="13">
    <location>
        <begin position="880"/>
        <end position="903"/>
    </location>
</feature>
<evidence type="ECO:0000256" key="1">
    <source>
        <dbReference type="ARBA" id="ARBA00004651"/>
    </source>
</evidence>
<feature type="domain" description="TRPM-like" evidence="16">
    <location>
        <begin position="636"/>
        <end position="773"/>
    </location>
</feature>
<sequence>MSVDNKICPIELVEPRPVPLEQHKAKNLAVQQMTALQLGAKPGSRRTSVYQEAEQQQPQYESEEAKWIKQSINKRLCTKFVQKVEKQPKNDLLCHCGYRWSQHTLEARESGAKDCTSDWRANTNTKTVPTDAFGEIEFSGFGQRTSKFVRVDQNTESDVILRLMKDFWDLEQPNLLISVTGGAKNFSMRPRLKEVFNRGLMKAAESTGAWIITGGTNAGVMKHVGSAVRIHHVTKGNKNKIVAIGIASWGCIGNKDLLVNPNGCWPVQYRESEKAIRKESPLDPNHSHFILVDNGTQHQFGVEISLRAQLEAAIGRMQTATGGKDAVSIPGVIVVLEGGPNTLQTVKSAIQIGTPAVIVEGSGRAADILSYAYENSSEEEVIVSDKLGIKHTRIVPIFDNALWPEVEKRIEADFGTLDLDRRVEWVKECLEKRNHMTVFRLDGSDSSKDIDLAILQALLKVNKDHPLDQLRLALAWNRIDVAKSEIFTDDVRWEPGELDEVMHTAILNNRPDFVKLFLENGVNLREFLSIKRLLQLYNEIPKSCLLSQMLKRRRKKKKNHHFVSLLDVARLIEDLTADFYQPLYLRRKKYVCVNARNLLDPQYVGVDGDDISVFSMVTDMGSLIANDGIADNPEAKKASKYEQDLEEQHNHDFDEPARELFVWSVLMGFKDLSMLFWEEGKEATAAALTAQMFLKNMIDMTDDADLKEELRDLASHFETLSLGMLSQCHAADEQKTALMLVRETPNFGDYLIERMATAIMLAVEADNKRFIAHAACQTLFNNIWTGRINKDTAYTKLWICTFCPVLVLLLTFRGDTREELLMAERTKHQENLENKSIRFDEMQQQQRAKYDLHDQPTGAPRMKLHYRWWEKVALFYRAPVIIYMHCCITYVAFLLLFSVVILTDFNSDLSVLEFILIGWVATLLLEELRQLFSCEASSFRLKLKLYIFDFWNILDVITIVTFFVGIAVKLSPNCGQCLEVSRVILALNLMMFYFRILDIFSVHKELGPKLVMIGRMILDLCYFVIILFVFILGYGVASQAILYPNNPLRWELIRDVLHMSYWQMYGELFLEDIEGSNECTNDIAVWSAGTMARCPSNSWVASVLLGFYILITNVLMLNLLIAMFSNTFNAVQEKTDMYWCFQRYTMTKEYYQRPVLAPPFVVISHAYLLFRMVIRGCCKCCHDSSFVKWLLREENAFRRQFIDSEVKQLNIWENQNLAEYVRFTRANLLTTLENKVRETNERVDSIGHKVEEIAETSFLMQSTKSSSEAKLPPALEDRLSYLEQQMQRVSRGLDWIIDAMAVKGSKPAPNLPDIDTMRNEAKKKREAIKEEKKEAFKSMLQRQLDLHVKSRTSRYPGTSTFVFRFNVPDEKVDWQDKWEEYEPVVFTDPVVLGRPSYADPDLLSMPVEERNVILFNRNDTLNGVRRQSYLGEYKLNDGIPLNPKGRTGLCGRGVLGRWGPNHAGDPIITRWLRNEKEAIVSEGGKKVLEFISIQRSDTKDWAIPGALLSGNQDVYECLKAEFTEEALDNFEGERRKDELQEQLNYFFKNGTEVYAGYSDDPRNTDNAWIETKAVNYHDDSGQILKHFTLRAGDTVDLVRWQKVTSRQVLYGTHGTILQKVAELHNAAF</sequence>
<gene>
    <name evidence="17" type="ORF">CAPTEDRAFT_220620</name>
</gene>
<keyword evidence="7 13" id="KW-0812">Transmembrane</keyword>
<evidence type="ECO:0000256" key="9">
    <source>
        <dbReference type="ARBA" id="ARBA00022989"/>
    </source>
</evidence>
<feature type="domain" description="TRPM-like" evidence="16">
    <location>
        <begin position="485"/>
        <end position="589"/>
    </location>
</feature>
<protein>
    <recommendedName>
        <fullName evidence="20">Nudix hydrolase domain-containing protein</fullName>
    </recommendedName>
</protein>
<evidence type="ECO:0008006" key="20">
    <source>
        <dbReference type="Google" id="ProtNLM"/>
    </source>
</evidence>
<keyword evidence="19" id="KW-1185">Reference proteome</keyword>
<accession>R7U3A5</accession>
<dbReference type="SUPFAM" id="SSF55811">
    <property type="entry name" value="Nudix"/>
    <property type="match status" value="1"/>
</dbReference>
<evidence type="ECO:0000256" key="13">
    <source>
        <dbReference type="SAM" id="Phobius"/>
    </source>
</evidence>
<dbReference type="GO" id="GO:0005886">
    <property type="term" value="C:plasma membrane"/>
    <property type="evidence" value="ECO:0007669"/>
    <property type="project" value="UniProtKB-SubCell"/>
</dbReference>
<feature type="transmembrane region" description="Helical" evidence="13">
    <location>
        <begin position="909"/>
        <end position="925"/>
    </location>
</feature>
<dbReference type="PANTHER" id="PTHR13800:SF12">
    <property type="entry name" value="TRANSIENT RECEPTOR POTENTIAL CATION CHANNEL SUBFAMILY M MEMBER-LIKE 2"/>
    <property type="match status" value="1"/>
</dbReference>
<dbReference type="STRING" id="283909.R7U3A5"/>
<dbReference type="InterPro" id="IPR050927">
    <property type="entry name" value="TRPM"/>
</dbReference>
<organism evidence="17">
    <name type="scientific">Capitella teleta</name>
    <name type="common">Polychaete worm</name>
    <dbReference type="NCBI Taxonomy" id="283909"/>
    <lineage>
        <taxon>Eukaryota</taxon>
        <taxon>Metazoa</taxon>
        <taxon>Spiralia</taxon>
        <taxon>Lophotrochozoa</taxon>
        <taxon>Annelida</taxon>
        <taxon>Polychaeta</taxon>
        <taxon>Sedentaria</taxon>
        <taxon>Scolecida</taxon>
        <taxon>Capitellidae</taxon>
        <taxon>Capitella</taxon>
    </lineage>
</organism>
<evidence type="ECO:0000256" key="11">
    <source>
        <dbReference type="ARBA" id="ARBA00023136"/>
    </source>
</evidence>
<feature type="domain" description="Ion transport" evidence="14">
    <location>
        <begin position="884"/>
        <end position="1135"/>
    </location>
</feature>
<evidence type="ECO:0000256" key="2">
    <source>
        <dbReference type="ARBA" id="ARBA00009501"/>
    </source>
</evidence>
<evidence type="ECO:0000256" key="8">
    <source>
        <dbReference type="ARBA" id="ARBA00022837"/>
    </source>
</evidence>
<evidence type="ECO:0000256" key="7">
    <source>
        <dbReference type="ARBA" id="ARBA00022692"/>
    </source>
</evidence>
<keyword evidence="5" id="KW-0109">Calcium transport</keyword>
<reference evidence="19" key="1">
    <citation type="submission" date="2012-12" db="EMBL/GenBank/DDBJ databases">
        <authorList>
            <person name="Hellsten U."/>
            <person name="Grimwood J."/>
            <person name="Chapman J.A."/>
            <person name="Shapiro H."/>
            <person name="Aerts A."/>
            <person name="Otillar R.P."/>
            <person name="Terry A.Y."/>
            <person name="Boore J.L."/>
            <person name="Simakov O."/>
            <person name="Marletaz F."/>
            <person name="Cho S.-J."/>
            <person name="Edsinger-Gonzales E."/>
            <person name="Havlak P."/>
            <person name="Kuo D.-H."/>
            <person name="Larsson T."/>
            <person name="Lv J."/>
            <person name="Arendt D."/>
            <person name="Savage R."/>
            <person name="Osoegawa K."/>
            <person name="de Jong P."/>
            <person name="Lindberg D.R."/>
            <person name="Seaver E.C."/>
            <person name="Weisblat D.A."/>
            <person name="Putnam N.H."/>
            <person name="Grigoriev I.V."/>
            <person name="Rokhsar D.S."/>
        </authorList>
    </citation>
    <scope>NUCLEOTIDE SEQUENCE</scope>
    <source>
        <strain evidence="19">I ESC-2004</strain>
    </source>
</reference>
<dbReference type="OrthoDB" id="310870at2759"/>
<dbReference type="InterPro" id="IPR015797">
    <property type="entry name" value="NUDIX_hydrolase-like_dom_sf"/>
</dbReference>
<dbReference type="CDD" id="cd03670">
    <property type="entry name" value="NUDIX_ADPRase_Nudt9"/>
    <property type="match status" value="1"/>
</dbReference>
<dbReference type="EMBL" id="AMQN01009717">
    <property type="status" value="NOT_ANNOTATED_CDS"/>
    <property type="molecule type" value="Genomic_DNA"/>
</dbReference>
<keyword evidence="8" id="KW-0106">Calcium</keyword>
<dbReference type="Proteomes" id="UP000014760">
    <property type="component" value="Unassembled WGS sequence"/>
</dbReference>
<feature type="transmembrane region" description="Helical" evidence="13">
    <location>
        <begin position="1099"/>
        <end position="1124"/>
    </location>
</feature>
<evidence type="ECO:0000259" key="15">
    <source>
        <dbReference type="Pfam" id="PF18139"/>
    </source>
</evidence>
<keyword evidence="6" id="KW-0107">Calcium channel</keyword>
<evidence type="ECO:0000259" key="16">
    <source>
        <dbReference type="Pfam" id="PF25508"/>
    </source>
</evidence>
<dbReference type="InterPro" id="IPR005821">
    <property type="entry name" value="Ion_trans_dom"/>
</dbReference>
<evidence type="ECO:0000313" key="18">
    <source>
        <dbReference type="EnsemblMetazoa" id="CapteP220620"/>
    </source>
</evidence>
<feature type="transmembrane region" description="Helical" evidence="13">
    <location>
        <begin position="1020"/>
        <end position="1042"/>
    </location>
</feature>
<evidence type="ECO:0000256" key="6">
    <source>
        <dbReference type="ARBA" id="ARBA00022673"/>
    </source>
</evidence>
<evidence type="ECO:0000256" key="4">
    <source>
        <dbReference type="ARBA" id="ARBA00022475"/>
    </source>
</evidence>
<dbReference type="HOGENOM" id="CLU_001390_0_3_1"/>
<dbReference type="Pfam" id="PF18139">
    <property type="entry name" value="LSDAT_euk"/>
    <property type="match status" value="1"/>
</dbReference>
<evidence type="ECO:0000256" key="10">
    <source>
        <dbReference type="ARBA" id="ARBA00023065"/>
    </source>
</evidence>
<evidence type="ECO:0000313" key="17">
    <source>
        <dbReference type="EMBL" id="ELU00429.1"/>
    </source>
</evidence>
<dbReference type="Gene3D" id="3.90.79.10">
    <property type="entry name" value="Nucleoside Triphosphate Pyrophosphohydrolase"/>
    <property type="match status" value="1"/>
</dbReference>
<evidence type="ECO:0000313" key="19">
    <source>
        <dbReference type="Proteomes" id="UP000014760"/>
    </source>
</evidence>
<evidence type="ECO:0000256" key="5">
    <source>
        <dbReference type="ARBA" id="ARBA00022568"/>
    </source>
</evidence>
<proteinExistence type="inferred from homology"/>
<dbReference type="EnsemblMetazoa" id="CapteT220620">
    <property type="protein sequence ID" value="CapteP220620"/>
    <property type="gene ID" value="CapteG220620"/>
</dbReference>
<dbReference type="EMBL" id="KB306032">
    <property type="protein sequence ID" value="ELU00429.1"/>
    <property type="molecule type" value="Genomic_DNA"/>
</dbReference>
<dbReference type="GO" id="GO:0099604">
    <property type="term" value="F:ligand-gated calcium channel activity"/>
    <property type="evidence" value="ECO:0007669"/>
    <property type="project" value="TreeGrafter"/>
</dbReference>
<keyword evidence="10" id="KW-0406">Ion transport</keyword>
<evidence type="ECO:0000259" key="14">
    <source>
        <dbReference type="Pfam" id="PF00520"/>
    </source>
</evidence>
<keyword evidence="3" id="KW-0813">Transport</keyword>
<evidence type="ECO:0000256" key="12">
    <source>
        <dbReference type="ARBA" id="ARBA00023303"/>
    </source>
</evidence>
<dbReference type="InterPro" id="IPR041491">
    <property type="entry name" value="TRPM_SLOG"/>
</dbReference>
<dbReference type="Pfam" id="PF25969">
    <property type="entry name" value="NUDT9_N"/>
    <property type="match status" value="1"/>
</dbReference>
<reference evidence="17 19" key="2">
    <citation type="journal article" date="2013" name="Nature">
        <title>Insights into bilaterian evolution from three spiralian genomes.</title>
        <authorList>
            <person name="Simakov O."/>
            <person name="Marletaz F."/>
            <person name="Cho S.J."/>
            <person name="Edsinger-Gonzales E."/>
            <person name="Havlak P."/>
            <person name="Hellsten U."/>
            <person name="Kuo D.H."/>
            <person name="Larsson T."/>
            <person name="Lv J."/>
            <person name="Arendt D."/>
            <person name="Savage R."/>
            <person name="Osoegawa K."/>
            <person name="de Jong P."/>
            <person name="Grimwood J."/>
            <person name="Chapman J.A."/>
            <person name="Shapiro H."/>
            <person name="Aerts A."/>
            <person name="Otillar R.P."/>
            <person name="Terry A.Y."/>
            <person name="Boore J.L."/>
            <person name="Grigoriev I.V."/>
            <person name="Lindberg D.R."/>
            <person name="Seaver E.C."/>
            <person name="Weisblat D.A."/>
            <person name="Putnam N.H."/>
            <person name="Rokhsar D.S."/>
        </authorList>
    </citation>
    <scope>NUCLEOTIDE SEQUENCE</scope>
    <source>
        <strain evidence="17 19">I ESC-2004</strain>
    </source>
</reference>